<evidence type="ECO:0000259" key="1">
    <source>
        <dbReference type="Pfam" id="PF09820"/>
    </source>
</evidence>
<proteinExistence type="predicted"/>
<dbReference type="AlphaFoldDB" id="A0A9D9NDV1"/>
<dbReference type="InterPro" id="IPR012547">
    <property type="entry name" value="PDDEXK_9"/>
</dbReference>
<dbReference type="PANTHER" id="PTHR34825">
    <property type="entry name" value="CONSERVED PROTEIN, WITH A WEAK D-GALACTARATE DEHYDRATASE/ALTRONATE HYDROLASE DOMAIN"/>
    <property type="match status" value="1"/>
</dbReference>
<name>A0A9D9NDV1_9SPIO</name>
<feature type="domain" description="AAA-ATPase-like" evidence="1">
    <location>
        <begin position="66"/>
        <end position="288"/>
    </location>
</feature>
<dbReference type="PANTHER" id="PTHR34825:SF1">
    <property type="entry name" value="AAA-ATPASE-LIKE DOMAIN-CONTAINING PROTEIN"/>
    <property type="match status" value="1"/>
</dbReference>
<dbReference type="Proteomes" id="UP000810292">
    <property type="component" value="Unassembled WGS sequence"/>
</dbReference>
<dbReference type="Pfam" id="PF09820">
    <property type="entry name" value="AAA-ATPase_like"/>
    <property type="match status" value="1"/>
</dbReference>
<accession>A0A9D9NDV1</accession>
<protein>
    <submittedName>
        <fullName evidence="2">AAA family ATPase</fullName>
    </submittedName>
</protein>
<dbReference type="Gene3D" id="3.40.50.300">
    <property type="entry name" value="P-loop containing nucleotide triphosphate hydrolases"/>
    <property type="match status" value="1"/>
</dbReference>
<sequence length="611" mass="70072">MFVKEAAVLWNLTERRVAALCKDGKIQGAKKDGKSWIIPDDAEKPVDNRIRSGLYVNRKEERLSLPVGVSDYKEVVKSYYYVDKTLLIRDVIDQKSKVMLFTRPRRFGKTLNMDMLRTFFENTDDDASCYFRDKAIWKAGKQYREYLGKYPVIYISFKDVKDNNWEETFEDISKLIQMEYRRHSELKGNRALSNYDYYERIDSGKFTYVDIKSSIKILADLLAEHFRQPAVIIIDEYDTPIQQGYMRGFYRDVVDFMRVLFSGAFKDNSNLAIGFLTGILRVAKESIFSGLNNLVVYSVLDDKYSEYFGFTYDEVGKMARYYGAEAGLKEIIEWYDGYRFCSSDIFNPWSVINYFCNNQKTEEYWVSTSSNDVIGNLISEADSYTIDKLQALVKGESVQVIINPDIVYPEMRNNPSSVFGFLVVAGYLNALNVKRDSLGYMVADVRIPNEEIRRVYSKEILNRFMPVVNGDLLISVWNSITTGDADNLKHDIEEILLKSASYHDTANESFYHGFVLAITCLMGTSYKVSSNKESGDGRYDIMLIPVKNNLPGIIIEIKAGRKGDNLKSLAESAVRQISEKRYKEYLLDNGVSAIIGFGIAFIGKNVEIISC</sequence>
<dbReference type="SUPFAM" id="SSF52540">
    <property type="entry name" value="P-loop containing nucleoside triphosphate hydrolases"/>
    <property type="match status" value="1"/>
</dbReference>
<gene>
    <name evidence="2" type="ORF">IAA72_09075</name>
</gene>
<dbReference type="InterPro" id="IPR027417">
    <property type="entry name" value="P-loop_NTPase"/>
</dbReference>
<evidence type="ECO:0000313" key="3">
    <source>
        <dbReference type="Proteomes" id="UP000810292"/>
    </source>
</evidence>
<reference evidence="2" key="1">
    <citation type="submission" date="2020-10" db="EMBL/GenBank/DDBJ databases">
        <authorList>
            <person name="Gilroy R."/>
        </authorList>
    </citation>
    <scope>NUCLEOTIDE SEQUENCE</scope>
    <source>
        <strain evidence="2">14700</strain>
    </source>
</reference>
<evidence type="ECO:0000313" key="2">
    <source>
        <dbReference type="EMBL" id="MBO8469921.1"/>
    </source>
</evidence>
<organism evidence="2 3">
    <name type="scientific">Candidatus Ornithospirochaeta stercoravium</name>
    <dbReference type="NCBI Taxonomy" id="2840897"/>
    <lineage>
        <taxon>Bacteria</taxon>
        <taxon>Pseudomonadati</taxon>
        <taxon>Spirochaetota</taxon>
        <taxon>Spirochaetia</taxon>
        <taxon>Spirochaetales</taxon>
        <taxon>Spirochaetaceae</taxon>
        <taxon>Spirochaetaceae incertae sedis</taxon>
        <taxon>Candidatus Ornithospirochaeta</taxon>
    </lineage>
</organism>
<reference evidence="2" key="2">
    <citation type="journal article" date="2021" name="PeerJ">
        <title>Extensive microbial diversity within the chicken gut microbiome revealed by metagenomics and culture.</title>
        <authorList>
            <person name="Gilroy R."/>
            <person name="Ravi A."/>
            <person name="Getino M."/>
            <person name="Pursley I."/>
            <person name="Horton D.L."/>
            <person name="Alikhan N.F."/>
            <person name="Baker D."/>
            <person name="Gharbi K."/>
            <person name="Hall N."/>
            <person name="Watson M."/>
            <person name="Adriaenssens E.M."/>
            <person name="Foster-Nyarko E."/>
            <person name="Jarju S."/>
            <person name="Secka A."/>
            <person name="Antonio M."/>
            <person name="Oren A."/>
            <person name="Chaudhuri R.R."/>
            <person name="La Ragione R."/>
            <person name="Hildebrand F."/>
            <person name="Pallen M.J."/>
        </authorList>
    </citation>
    <scope>NUCLEOTIDE SEQUENCE</scope>
    <source>
        <strain evidence="2">14700</strain>
    </source>
</reference>
<dbReference type="Pfam" id="PF08011">
    <property type="entry name" value="PDDEXK_9"/>
    <property type="match status" value="1"/>
</dbReference>
<dbReference type="InterPro" id="IPR018631">
    <property type="entry name" value="AAA-ATPase-like_dom"/>
</dbReference>
<comment type="caution">
    <text evidence="2">The sequence shown here is derived from an EMBL/GenBank/DDBJ whole genome shotgun (WGS) entry which is preliminary data.</text>
</comment>
<dbReference type="EMBL" id="JADIMF010000149">
    <property type="protein sequence ID" value="MBO8469921.1"/>
    <property type="molecule type" value="Genomic_DNA"/>
</dbReference>